<dbReference type="PANTHER" id="PTHR42648">
    <property type="entry name" value="TRANSPOSASE, PUTATIVE-RELATED"/>
    <property type="match status" value="1"/>
</dbReference>
<dbReference type="InterPro" id="IPR039537">
    <property type="entry name" value="Retrotran_Ty1/copia-like"/>
</dbReference>
<dbReference type="EMBL" id="JAJFAZ020000002">
    <property type="protein sequence ID" value="KAI5342477.1"/>
    <property type="molecule type" value="Genomic_DNA"/>
</dbReference>
<evidence type="ECO:0000313" key="2">
    <source>
        <dbReference type="EMBL" id="KAI5342477.1"/>
    </source>
</evidence>
<accession>A0AAD4WHM0</accession>
<reference evidence="2 3" key="1">
    <citation type="journal article" date="2022" name="G3 (Bethesda)">
        <title>Whole-genome sequence and methylome profiling of the almond [Prunus dulcis (Mill.) D.A. Webb] cultivar 'Nonpareil'.</title>
        <authorList>
            <person name="D'Amico-Willman K.M."/>
            <person name="Ouma W.Z."/>
            <person name="Meulia T."/>
            <person name="Sideli G.M."/>
            <person name="Gradziel T.M."/>
            <person name="Fresnedo-Ramirez J."/>
        </authorList>
    </citation>
    <scope>NUCLEOTIDE SEQUENCE [LARGE SCALE GENOMIC DNA]</scope>
    <source>
        <strain evidence="2">Clone GOH B32 T37-40</strain>
    </source>
</reference>
<sequence>MDEHGYFLVFGDGMCNVFHSSTMNCLIIKVPMKKNWCYPLSLLAENQLVMKASITQCTWTWHKRLGHLHFRGLKQLRDKDMVHGLPQLEEQSGVCEGCQFGKQHRNSFPKVQALRASVPLELIHVDLCGPMRNESIAGNKYFMLLIDDSTRMIWVYFLRNKFEAFHYFKKFRFMNCNLDTKVKCLRIDRGESSYLLSLRSFVKIMAFKGSSQLPTLLSRMEW</sequence>
<dbReference type="Gene3D" id="3.30.420.10">
    <property type="entry name" value="Ribonuclease H-like superfamily/Ribonuclease H"/>
    <property type="match status" value="1"/>
</dbReference>
<dbReference type="InterPro" id="IPR012337">
    <property type="entry name" value="RNaseH-like_sf"/>
</dbReference>
<proteinExistence type="predicted"/>
<evidence type="ECO:0000259" key="1">
    <source>
        <dbReference type="PROSITE" id="PS50994"/>
    </source>
</evidence>
<feature type="domain" description="Integrase catalytic" evidence="1">
    <location>
        <begin position="115"/>
        <end position="222"/>
    </location>
</feature>
<dbReference type="Proteomes" id="UP001054821">
    <property type="component" value="Chromosome 2"/>
</dbReference>
<gene>
    <name evidence="2" type="ORF">L3X38_010352</name>
</gene>
<dbReference type="InterPro" id="IPR025724">
    <property type="entry name" value="GAG-pre-integrase_dom"/>
</dbReference>
<dbReference type="AlphaFoldDB" id="A0AAD4WHM0"/>
<dbReference type="InterPro" id="IPR001584">
    <property type="entry name" value="Integrase_cat-core"/>
</dbReference>
<evidence type="ECO:0000313" key="3">
    <source>
        <dbReference type="Proteomes" id="UP001054821"/>
    </source>
</evidence>
<dbReference type="Pfam" id="PF13976">
    <property type="entry name" value="gag_pre-integrs"/>
    <property type="match status" value="1"/>
</dbReference>
<keyword evidence="3" id="KW-1185">Reference proteome</keyword>
<dbReference type="GO" id="GO:0003676">
    <property type="term" value="F:nucleic acid binding"/>
    <property type="evidence" value="ECO:0007669"/>
    <property type="project" value="InterPro"/>
</dbReference>
<dbReference type="GO" id="GO:0015074">
    <property type="term" value="P:DNA integration"/>
    <property type="evidence" value="ECO:0007669"/>
    <property type="project" value="InterPro"/>
</dbReference>
<dbReference type="PANTHER" id="PTHR42648:SF18">
    <property type="entry name" value="RETROTRANSPOSON, UNCLASSIFIED-LIKE PROTEIN"/>
    <property type="match status" value="1"/>
</dbReference>
<dbReference type="InterPro" id="IPR036397">
    <property type="entry name" value="RNaseH_sf"/>
</dbReference>
<protein>
    <recommendedName>
        <fullName evidence="1">Integrase catalytic domain-containing protein</fullName>
    </recommendedName>
</protein>
<comment type="caution">
    <text evidence="2">The sequence shown here is derived from an EMBL/GenBank/DDBJ whole genome shotgun (WGS) entry which is preliminary data.</text>
</comment>
<name>A0AAD4WHM0_PRUDU</name>
<dbReference type="SUPFAM" id="SSF53098">
    <property type="entry name" value="Ribonuclease H-like"/>
    <property type="match status" value="1"/>
</dbReference>
<dbReference type="PROSITE" id="PS50994">
    <property type="entry name" value="INTEGRASE"/>
    <property type="match status" value="1"/>
</dbReference>
<organism evidence="2 3">
    <name type="scientific">Prunus dulcis</name>
    <name type="common">Almond</name>
    <name type="synonym">Amygdalus dulcis</name>
    <dbReference type="NCBI Taxonomy" id="3755"/>
    <lineage>
        <taxon>Eukaryota</taxon>
        <taxon>Viridiplantae</taxon>
        <taxon>Streptophyta</taxon>
        <taxon>Embryophyta</taxon>
        <taxon>Tracheophyta</taxon>
        <taxon>Spermatophyta</taxon>
        <taxon>Magnoliopsida</taxon>
        <taxon>eudicotyledons</taxon>
        <taxon>Gunneridae</taxon>
        <taxon>Pentapetalae</taxon>
        <taxon>rosids</taxon>
        <taxon>fabids</taxon>
        <taxon>Rosales</taxon>
        <taxon>Rosaceae</taxon>
        <taxon>Amygdaloideae</taxon>
        <taxon>Amygdaleae</taxon>
        <taxon>Prunus</taxon>
    </lineage>
</organism>